<dbReference type="EMBL" id="CAJVPY010006976">
    <property type="protein sequence ID" value="CAG8672974.1"/>
    <property type="molecule type" value="Genomic_DNA"/>
</dbReference>
<evidence type="ECO:0000313" key="2">
    <source>
        <dbReference type="Proteomes" id="UP000789405"/>
    </source>
</evidence>
<evidence type="ECO:0000313" key="1">
    <source>
        <dbReference type="EMBL" id="CAG8672974.1"/>
    </source>
</evidence>
<proteinExistence type="predicted"/>
<sequence length="60" mass="7349">LKKFQENILKQYPSLVCVYCAKLLYPKQVKWIVYNQEIKYPIEEAFDNFHLEFHPNTKEK</sequence>
<protein>
    <submittedName>
        <fullName evidence="1">7416_t:CDS:1</fullName>
    </submittedName>
</protein>
<comment type="caution">
    <text evidence="1">The sequence shown here is derived from an EMBL/GenBank/DDBJ whole genome shotgun (WGS) entry which is preliminary data.</text>
</comment>
<gene>
    <name evidence="1" type="ORF">DERYTH_LOCUS11353</name>
</gene>
<dbReference type="Proteomes" id="UP000789405">
    <property type="component" value="Unassembled WGS sequence"/>
</dbReference>
<feature type="non-terminal residue" evidence="1">
    <location>
        <position position="1"/>
    </location>
</feature>
<dbReference type="OrthoDB" id="2436479at2759"/>
<reference evidence="1" key="1">
    <citation type="submission" date="2021-06" db="EMBL/GenBank/DDBJ databases">
        <authorList>
            <person name="Kallberg Y."/>
            <person name="Tangrot J."/>
            <person name="Rosling A."/>
        </authorList>
    </citation>
    <scope>NUCLEOTIDE SEQUENCE</scope>
    <source>
        <strain evidence="1">MA453B</strain>
    </source>
</reference>
<accession>A0A9N9HGV3</accession>
<organism evidence="1 2">
    <name type="scientific">Dentiscutata erythropus</name>
    <dbReference type="NCBI Taxonomy" id="1348616"/>
    <lineage>
        <taxon>Eukaryota</taxon>
        <taxon>Fungi</taxon>
        <taxon>Fungi incertae sedis</taxon>
        <taxon>Mucoromycota</taxon>
        <taxon>Glomeromycotina</taxon>
        <taxon>Glomeromycetes</taxon>
        <taxon>Diversisporales</taxon>
        <taxon>Gigasporaceae</taxon>
        <taxon>Dentiscutata</taxon>
    </lineage>
</organism>
<dbReference type="AlphaFoldDB" id="A0A9N9HGV3"/>
<keyword evidence="2" id="KW-1185">Reference proteome</keyword>
<name>A0A9N9HGV3_9GLOM</name>